<dbReference type="EMBL" id="CM042036">
    <property type="protein sequence ID" value="KAI3744880.1"/>
    <property type="molecule type" value="Genomic_DNA"/>
</dbReference>
<gene>
    <name evidence="1" type="ORF">L1987_57976</name>
</gene>
<evidence type="ECO:0000313" key="1">
    <source>
        <dbReference type="EMBL" id="KAI3744880.1"/>
    </source>
</evidence>
<sequence length="71" mass="7707">MRETPLYMAAKNGCSEAASLLLSHGAFIESKASENSFKGIFAILPRPEGGEFGKFYSLHALNNLRISILCS</sequence>
<reference evidence="2" key="1">
    <citation type="journal article" date="2022" name="Mol. Ecol. Resour.">
        <title>The genomes of chicory, endive, great burdock and yacon provide insights into Asteraceae palaeo-polyploidization history and plant inulin production.</title>
        <authorList>
            <person name="Fan W."/>
            <person name="Wang S."/>
            <person name="Wang H."/>
            <person name="Wang A."/>
            <person name="Jiang F."/>
            <person name="Liu H."/>
            <person name="Zhao H."/>
            <person name="Xu D."/>
            <person name="Zhang Y."/>
        </authorList>
    </citation>
    <scope>NUCLEOTIDE SEQUENCE [LARGE SCALE GENOMIC DNA]</scope>
    <source>
        <strain evidence="2">cv. Yunnan</strain>
    </source>
</reference>
<accession>A0ACB9DEN2</accession>
<comment type="caution">
    <text evidence="1">The sequence shown here is derived from an EMBL/GenBank/DDBJ whole genome shotgun (WGS) entry which is preliminary data.</text>
</comment>
<evidence type="ECO:0000313" key="2">
    <source>
        <dbReference type="Proteomes" id="UP001056120"/>
    </source>
</evidence>
<keyword evidence="2" id="KW-1185">Reference proteome</keyword>
<protein>
    <submittedName>
        <fullName evidence="1">Uncharacterized protein</fullName>
    </submittedName>
</protein>
<dbReference type="Proteomes" id="UP001056120">
    <property type="component" value="Linkage Group LG19"/>
</dbReference>
<name>A0ACB9DEN2_9ASTR</name>
<proteinExistence type="predicted"/>
<reference evidence="1 2" key="2">
    <citation type="journal article" date="2022" name="Mol. Ecol. Resour.">
        <title>The genomes of chicory, endive, great burdock and yacon provide insights into Asteraceae paleo-polyploidization history and plant inulin production.</title>
        <authorList>
            <person name="Fan W."/>
            <person name="Wang S."/>
            <person name="Wang H."/>
            <person name="Wang A."/>
            <person name="Jiang F."/>
            <person name="Liu H."/>
            <person name="Zhao H."/>
            <person name="Xu D."/>
            <person name="Zhang Y."/>
        </authorList>
    </citation>
    <scope>NUCLEOTIDE SEQUENCE [LARGE SCALE GENOMIC DNA]</scope>
    <source>
        <strain evidence="2">cv. Yunnan</strain>
        <tissue evidence="1">Leaves</tissue>
    </source>
</reference>
<organism evidence="1 2">
    <name type="scientific">Smallanthus sonchifolius</name>
    <dbReference type="NCBI Taxonomy" id="185202"/>
    <lineage>
        <taxon>Eukaryota</taxon>
        <taxon>Viridiplantae</taxon>
        <taxon>Streptophyta</taxon>
        <taxon>Embryophyta</taxon>
        <taxon>Tracheophyta</taxon>
        <taxon>Spermatophyta</taxon>
        <taxon>Magnoliopsida</taxon>
        <taxon>eudicotyledons</taxon>
        <taxon>Gunneridae</taxon>
        <taxon>Pentapetalae</taxon>
        <taxon>asterids</taxon>
        <taxon>campanulids</taxon>
        <taxon>Asterales</taxon>
        <taxon>Asteraceae</taxon>
        <taxon>Asteroideae</taxon>
        <taxon>Heliantheae alliance</taxon>
        <taxon>Millerieae</taxon>
        <taxon>Smallanthus</taxon>
    </lineage>
</organism>